<dbReference type="InterPro" id="IPR016024">
    <property type="entry name" value="ARM-type_fold"/>
</dbReference>
<keyword evidence="5" id="KW-0493">Microtubule</keyword>
<evidence type="ECO:0000256" key="1">
    <source>
        <dbReference type="ARBA" id="ARBA00004186"/>
    </source>
</evidence>
<keyword evidence="6" id="KW-0498">Mitosis</keyword>
<organism evidence="10 11">
    <name type="scientific">Aspergillus lucknowensis</name>
    <dbReference type="NCBI Taxonomy" id="176173"/>
    <lineage>
        <taxon>Eukaryota</taxon>
        <taxon>Fungi</taxon>
        <taxon>Dikarya</taxon>
        <taxon>Ascomycota</taxon>
        <taxon>Pezizomycotina</taxon>
        <taxon>Eurotiomycetes</taxon>
        <taxon>Eurotiomycetidae</taxon>
        <taxon>Eurotiales</taxon>
        <taxon>Aspergillaceae</taxon>
        <taxon>Aspergillus</taxon>
        <taxon>Aspergillus subgen. Nidulantes</taxon>
    </lineage>
</organism>
<feature type="region of interest" description="Disordered" evidence="8">
    <location>
        <begin position="1026"/>
        <end position="1104"/>
    </location>
</feature>
<feature type="region of interest" description="Disordered" evidence="8">
    <location>
        <begin position="336"/>
        <end position="428"/>
    </location>
</feature>
<feature type="region of interest" description="Disordered" evidence="8">
    <location>
        <begin position="668"/>
        <end position="836"/>
    </location>
</feature>
<dbReference type="EMBL" id="JBFXLQ010000002">
    <property type="protein sequence ID" value="KAL2871779.1"/>
    <property type="molecule type" value="Genomic_DNA"/>
</dbReference>
<comment type="subunit">
    <text evidence="3">Interacts with microtubules.</text>
</comment>
<feature type="compositionally biased region" description="Basic and acidic residues" evidence="8">
    <location>
        <begin position="1061"/>
        <end position="1081"/>
    </location>
</feature>
<comment type="subcellular location">
    <subcellularLocation>
        <location evidence="1">Cytoplasm</location>
        <location evidence="1">Cytoskeleton</location>
        <location evidence="1">Spindle</location>
    </subcellularLocation>
</comment>
<evidence type="ECO:0000313" key="10">
    <source>
        <dbReference type="EMBL" id="KAL2871779.1"/>
    </source>
</evidence>
<reference evidence="10 11" key="1">
    <citation type="submission" date="2024-07" db="EMBL/GenBank/DDBJ databases">
        <title>Section-level genome sequencing and comparative genomics of Aspergillus sections Usti and Cavernicolus.</title>
        <authorList>
            <consortium name="Lawrence Berkeley National Laboratory"/>
            <person name="Nybo J.L."/>
            <person name="Vesth T.C."/>
            <person name="Theobald S."/>
            <person name="Frisvad J.C."/>
            <person name="Larsen T.O."/>
            <person name="Kjaerboelling I."/>
            <person name="Rothschild-Mancinelli K."/>
            <person name="Lyhne E.K."/>
            <person name="Kogle M.E."/>
            <person name="Barry K."/>
            <person name="Clum A."/>
            <person name="Na H."/>
            <person name="Ledsgaard L."/>
            <person name="Lin J."/>
            <person name="Lipzen A."/>
            <person name="Kuo A."/>
            <person name="Riley R."/>
            <person name="Mondo S."/>
            <person name="Labutti K."/>
            <person name="Haridas S."/>
            <person name="Pangalinan J."/>
            <person name="Salamov A.A."/>
            <person name="Simmons B.A."/>
            <person name="Magnuson J.K."/>
            <person name="Chen J."/>
            <person name="Drula E."/>
            <person name="Henrissat B."/>
            <person name="Wiebenga A."/>
            <person name="Lubbers R.J."/>
            <person name="Gomes A.C."/>
            <person name="Macurrencykelacurrency M.R."/>
            <person name="Stajich J."/>
            <person name="Grigoriev I.V."/>
            <person name="Mortensen U.H."/>
            <person name="De Vries R.P."/>
            <person name="Baker S.E."/>
            <person name="Andersen M.R."/>
        </authorList>
    </citation>
    <scope>NUCLEOTIDE SEQUENCE [LARGE SCALE GENOMIC DNA]</scope>
    <source>
        <strain evidence="10 11">CBS 449.75</strain>
    </source>
</reference>
<dbReference type="GeneID" id="98150635"/>
<dbReference type="RefSeq" id="XP_070890758.1">
    <property type="nucleotide sequence ID" value="XM_071035563.1"/>
</dbReference>
<feature type="compositionally biased region" description="Basic and acidic residues" evidence="8">
    <location>
        <begin position="701"/>
        <end position="711"/>
    </location>
</feature>
<evidence type="ECO:0000256" key="5">
    <source>
        <dbReference type="ARBA" id="ARBA00022701"/>
    </source>
</evidence>
<accession>A0ABR4M5B4</accession>
<evidence type="ECO:0000256" key="3">
    <source>
        <dbReference type="ARBA" id="ARBA00011375"/>
    </source>
</evidence>
<evidence type="ECO:0000256" key="8">
    <source>
        <dbReference type="SAM" id="MobiDB-lite"/>
    </source>
</evidence>
<dbReference type="SUPFAM" id="SSF48371">
    <property type="entry name" value="ARM repeat"/>
    <property type="match status" value="1"/>
</dbReference>
<feature type="region of interest" description="Disordered" evidence="8">
    <location>
        <begin position="914"/>
        <end position="951"/>
    </location>
</feature>
<dbReference type="Gene3D" id="1.25.10.10">
    <property type="entry name" value="Leucine-rich Repeat Variant"/>
    <property type="match status" value="2"/>
</dbReference>
<comment type="function">
    <text evidence="7">Microtubule binding protein that promotes the stabilization of dynamic microtubules. Required for mitotic spindle formation.</text>
</comment>
<evidence type="ECO:0000259" key="9">
    <source>
        <dbReference type="SMART" id="SM01349"/>
    </source>
</evidence>
<keyword evidence="4" id="KW-0132">Cell division</keyword>
<gene>
    <name evidence="10" type="ORF">BJX67DRAFT_87045</name>
</gene>
<proteinExistence type="inferred from homology"/>
<dbReference type="Proteomes" id="UP001610432">
    <property type="component" value="Unassembled WGS sequence"/>
</dbReference>
<keyword evidence="11" id="KW-1185">Reference proteome</keyword>
<keyword evidence="6" id="KW-0131">Cell cycle</keyword>
<evidence type="ECO:0000256" key="7">
    <source>
        <dbReference type="ARBA" id="ARBA00024889"/>
    </source>
</evidence>
<feature type="domain" description="TOG" evidence="9">
    <location>
        <begin position="1"/>
        <end position="219"/>
    </location>
</feature>
<feature type="region of interest" description="Disordered" evidence="8">
    <location>
        <begin position="228"/>
        <end position="304"/>
    </location>
</feature>
<feature type="compositionally biased region" description="Basic and acidic residues" evidence="8">
    <location>
        <begin position="414"/>
        <end position="427"/>
    </location>
</feature>
<evidence type="ECO:0000256" key="6">
    <source>
        <dbReference type="ARBA" id="ARBA00022776"/>
    </source>
</evidence>
<evidence type="ECO:0000256" key="2">
    <source>
        <dbReference type="ARBA" id="ARBA00009549"/>
    </source>
</evidence>
<feature type="compositionally biased region" description="Polar residues" evidence="8">
    <location>
        <begin position="671"/>
        <end position="696"/>
    </location>
</feature>
<dbReference type="InterPro" id="IPR024395">
    <property type="entry name" value="CLASP_N_dom"/>
</dbReference>
<dbReference type="PANTHER" id="PTHR21567:SF9">
    <property type="entry name" value="CLIP-ASSOCIATING PROTEIN"/>
    <property type="match status" value="1"/>
</dbReference>
<dbReference type="InterPro" id="IPR011989">
    <property type="entry name" value="ARM-like"/>
</dbReference>
<name>A0ABR4M5B4_9EURO</name>
<dbReference type="InterPro" id="IPR034085">
    <property type="entry name" value="TOG"/>
</dbReference>
<sequence>MEPKAAELLAVLTNTNLSIDAKVTHLLGLKSDIKQKNVPEGAVPPIFECLRLSIASPHSALIAAGFSTLGHFLKRLFIQGQQDLVSQHADVLYPHLLERLGDHKERHRAQSAQAFTELWPAANAAVESNVLGVALKSKNPRAKQAALLWLSHMHQTEVILFRGYVPDIVSCLEDADQLVRAQGKSTLVDLFENAPPRAKADLKLQMALQHVRSSIADPIFKSIGLEVDPAASRPPSRGDALHNRPPSRGDALHNRPPSRGDALHNRPPSRGDALHNRPPSRGDALHNRPPSRGDALHNRPASRGDALHNRAASRGDALHTRTPSRGDTLHQQQFATSTSAVMQHDSEVESETPPTLVKPVPIRPHQSPSRGGPGRIPKAGYASVDRRPAQPNSERASEELTSKQSSQSTAPKDAYQEPTKRQLEKCEVAPYKITPRDVASARDFENILRDISPPFQGRETENNWMPRFHNLLMLRRLTLGNAPHDYPQAFSAAIKSWLDNIFKVALSLRTSMITMGCFTVQDLARVLGSRLDPMIDIIMQNLMKLCVNMKKLASSNGNRTVEVVLENVTRNSRLLSHVTAAALDKNNNLRLFGTGWIKIIINNQGVHKVTSEGVTHIEACIKKNLFDATPAVREAMRSTFWDFYRAWPSKGLQMLDGFDAKFRTLLEKDPSNPNNDPFASNSASSKTGLFSSTSAHSGRPALKDVAAEGRKGNPTAPAKGIPSSPRAQQSALPDAASIDRPRKPLTSRAVPMGTHTSSLTSAPMRPGVSKPRPPPLDVARPATASGFHPNPPVSPTRDSPTRIPVTIQSPFTKPVGAPRPRQKSDPSQDASPTKIRTNRIDPIVDHADRPFGTLNIPKSRANDVEKKDDENNAATKLSIEFPARPIIDERINDEKPTARRVSIEFAARAIHDEEKKKNDEHMRPRKLSIEVKPRTHDDERKNDEKPAARRVSTEFAARAIHDEEKDDEHIPQRKLSIEVRPRVHDDERRNDENIPPRMDAIDVGARRISNTHRLLPEWSKIDHMPHKTCEMPDVHNDEDTPGSLVDDAQATRNGSTPTPRAENKPLPKLDFDNMPELHADTQRQPSNRYKRAETTPKRRNLSPRSQDIVQAREMIVKGTRRIRAKDMDITGYRKIQGLIEYHDTLFTDEEEFDYMLMALLDELQSQLPSEDMLLPFGTTWDLKFQVLVTIRYMFDYARKYFVAYYPTTVITLLRAQRQCEIAPTLGSGLEHLLHDILAVCDLVPVVDAIVEVLDTEEENDLGYKSLQKGLEVLADIFARMNRRRIKMPDDTLAHFGPLGARALAISATDVKRGIIATCVQLRLLVADDDRLWRALGKPSENIRSLILYYNTKGR</sequence>
<feature type="compositionally biased region" description="Polar residues" evidence="8">
    <location>
        <begin position="825"/>
        <end position="835"/>
    </location>
</feature>
<dbReference type="PANTHER" id="PTHR21567">
    <property type="entry name" value="CLASP"/>
    <property type="match status" value="1"/>
</dbReference>
<evidence type="ECO:0000313" key="11">
    <source>
        <dbReference type="Proteomes" id="UP001610432"/>
    </source>
</evidence>
<evidence type="ECO:0000256" key="4">
    <source>
        <dbReference type="ARBA" id="ARBA00022618"/>
    </source>
</evidence>
<feature type="compositionally biased region" description="Basic and acidic residues" evidence="8">
    <location>
        <begin position="914"/>
        <end position="947"/>
    </location>
</feature>
<comment type="caution">
    <text evidence="10">The sequence shown here is derived from an EMBL/GenBank/DDBJ whole genome shotgun (WGS) entry which is preliminary data.</text>
</comment>
<protein>
    <submittedName>
        <fullName evidence="10">Clasp N terminal-domain-containing protein</fullName>
    </submittedName>
</protein>
<feature type="domain" description="TOG" evidence="9">
    <location>
        <begin position="437"/>
        <end position="678"/>
    </location>
</feature>
<dbReference type="SMART" id="SM01349">
    <property type="entry name" value="TOG"/>
    <property type="match status" value="2"/>
</dbReference>
<comment type="similarity">
    <text evidence="2">Belongs to the CLASP family.</text>
</comment>
<feature type="compositionally biased region" description="Basic and acidic residues" evidence="8">
    <location>
        <begin position="1026"/>
        <end position="1038"/>
    </location>
</feature>
<dbReference type="Pfam" id="PF12348">
    <property type="entry name" value="CLASP_N"/>
    <property type="match status" value="2"/>
</dbReference>